<dbReference type="InterPro" id="IPR013783">
    <property type="entry name" value="Ig-like_fold"/>
</dbReference>
<sequence>MKSKPTSFFSSCTFMFFLMLLVVLPSSQSLFAQQISPKILNFFQICAGGPHPEKPGEIFNEYQASFSISGFASDVFFKVQLSDATGSFTNPTSTIDLPALAGAPPDTATDKTLTFAVPTDLVGSNTYRLRVVSSTNVASTSFTISGTTSTKTFPAYYKVFSDSFSINNKQSSAGFCSGGSVTLSVDNPTPDITNSSPANYPQLKYKWYKDDVLIPGQTSSSLSNINVAGVYYAAIDYGLCTGNYLSQNVTVSGASSTGMPITSSLGNPFCSSLGNTTLAVSGGNSYVWKKDNVVIKEAISQTYETNQSGVYTCDVDFGGCKGLGTIDLKVLKTNSTISGVDVDKVNNISEGEMITATITSDAAVPSYQWFLNEVAIPGADKPLLEIAAQGKYKGVVTQTTGCIITDEFPFEVSFKVNLNVPKISNIITPNGDGVNDTWIIPDKYLTGTNTHISILSSLGEIVYQTDNYDNYNGWPQTAIEFNNFNPVYYYIITPTGESAKKGSITLVK</sequence>
<organism evidence="1 2">
    <name type="scientific">Flavobacterium granuli</name>
    <dbReference type="NCBI Taxonomy" id="280093"/>
    <lineage>
        <taxon>Bacteria</taxon>
        <taxon>Pseudomonadati</taxon>
        <taxon>Bacteroidota</taxon>
        <taxon>Flavobacteriia</taxon>
        <taxon>Flavobacteriales</taxon>
        <taxon>Flavobacteriaceae</taxon>
        <taxon>Flavobacterium</taxon>
    </lineage>
</organism>
<reference evidence="1 2" key="1">
    <citation type="submission" date="2023-07" db="EMBL/GenBank/DDBJ databases">
        <title>Sorghum-associated microbial communities from plants grown in Nebraska, USA.</title>
        <authorList>
            <person name="Schachtman D."/>
        </authorList>
    </citation>
    <scope>NUCLEOTIDE SEQUENCE [LARGE SCALE GENOMIC DNA]</scope>
    <source>
        <strain evidence="1 2">BE124</strain>
    </source>
</reference>
<keyword evidence="2" id="KW-1185">Reference proteome</keyword>
<proteinExistence type="predicted"/>
<evidence type="ECO:0000313" key="1">
    <source>
        <dbReference type="EMBL" id="MDR6845139.1"/>
    </source>
</evidence>
<dbReference type="EMBL" id="JAVDTX010000003">
    <property type="protein sequence ID" value="MDR6845139.1"/>
    <property type="molecule type" value="Genomic_DNA"/>
</dbReference>
<dbReference type="Pfam" id="PF13585">
    <property type="entry name" value="CHU_C"/>
    <property type="match status" value="1"/>
</dbReference>
<comment type="caution">
    <text evidence="1">The sequence shown here is derived from an EMBL/GenBank/DDBJ whole genome shotgun (WGS) entry which is preliminary data.</text>
</comment>
<dbReference type="Gene3D" id="2.60.40.10">
    <property type="entry name" value="Immunoglobulins"/>
    <property type="match status" value="1"/>
</dbReference>
<accession>A0ABU1S267</accession>
<name>A0ABU1S267_9FLAO</name>
<gene>
    <name evidence="1" type="ORF">J2W95_001838</name>
</gene>
<dbReference type="RefSeq" id="WP_310006141.1">
    <property type="nucleotide sequence ID" value="NZ_JAVDTX010000003.1"/>
</dbReference>
<protein>
    <submittedName>
        <fullName evidence="1">Gliding motility-associated-like protein</fullName>
    </submittedName>
</protein>
<evidence type="ECO:0000313" key="2">
    <source>
        <dbReference type="Proteomes" id="UP001261871"/>
    </source>
</evidence>
<dbReference type="Proteomes" id="UP001261871">
    <property type="component" value="Unassembled WGS sequence"/>
</dbReference>